<dbReference type="PROSITE" id="PS50949">
    <property type="entry name" value="HTH_GNTR"/>
    <property type="match status" value="1"/>
</dbReference>
<keyword evidence="3" id="KW-0804">Transcription</keyword>
<evidence type="ECO:0000256" key="1">
    <source>
        <dbReference type="ARBA" id="ARBA00023015"/>
    </source>
</evidence>
<dbReference type="InterPro" id="IPR036390">
    <property type="entry name" value="WH_DNA-bd_sf"/>
</dbReference>
<evidence type="ECO:0000259" key="4">
    <source>
        <dbReference type="PROSITE" id="PS50949"/>
    </source>
</evidence>
<reference evidence="5 6" key="1">
    <citation type="submission" date="2017-04" db="EMBL/GenBank/DDBJ databases">
        <authorList>
            <person name="Afonso C.L."/>
            <person name="Miller P.J."/>
            <person name="Scott M.A."/>
            <person name="Spackman E."/>
            <person name="Goraichik I."/>
            <person name="Dimitrov K.M."/>
            <person name="Suarez D.L."/>
            <person name="Swayne D.E."/>
        </authorList>
    </citation>
    <scope>NUCLEOTIDE SEQUENCE [LARGE SCALE GENOMIC DNA]</scope>
    <source>
        <strain evidence="5 6">N3/975</strain>
    </source>
</reference>
<dbReference type="PANTHER" id="PTHR38445">
    <property type="entry name" value="HTH-TYPE TRANSCRIPTIONAL REPRESSOR YTRA"/>
    <property type="match status" value="1"/>
</dbReference>
<dbReference type="InterPro" id="IPR000524">
    <property type="entry name" value="Tscrpt_reg_HTH_GntR"/>
</dbReference>
<dbReference type="EMBL" id="LT840184">
    <property type="protein sequence ID" value="SMF90982.1"/>
    <property type="molecule type" value="Genomic_DNA"/>
</dbReference>
<evidence type="ECO:0000313" key="5">
    <source>
        <dbReference type="EMBL" id="SMF90982.1"/>
    </source>
</evidence>
<keyword evidence="2" id="KW-0238">DNA-binding</keyword>
<protein>
    <submittedName>
        <fullName evidence="5">GntR family transcriptional regulator</fullName>
    </submittedName>
</protein>
<dbReference type="SUPFAM" id="SSF46785">
    <property type="entry name" value="Winged helix' DNA-binding domain"/>
    <property type="match status" value="1"/>
</dbReference>
<name>A0A1X7HRW9_9BACL</name>
<evidence type="ECO:0000256" key="2">
    <source>
        <dbReference type="ARBA" id="ARBA00023125"/>
    </source>
</evidence>
<gene>
    <name evidence="5" type="ORF">SAMN05661091_5311</name>
</gene>
<organism evidence="5 6">
    <name type="scientific">Paenibacillus uliginis N3/975</name>
    <dbReference type="NCBI Taxonomy" id="1313296"/>
    <lineage>
        <taxon>Bacteria</taxon>
        <taxon>Bacillati</taxon>
        <taxon>Bacillota</taxon>
        <taxon>Bacilli</taxon>
        <taxon>Bacillales</taxon>
        <taxon>Paenibacillaceae</taxon>
        <taxon>Paenibacillus</taxon>
    </lineage>
</organism>
<proteinExistence type="predicted"/>
<dbReference type="PANTHER" id="PTHR38445:SF9">
    <property type="entry name" value="HTH-TYPE TRANSCRIPTIONAL REPRESSOR YTRA"/>
    <property type="match status" value="1"/>
</dbReference>
<sequence length="141" mass="15630">MRIPIQINEHSAEPLYHQIETQLRSLIISGQIEEGTLLPSIREFASGLNCSVITVRRVYQDLENEGLLRTRQGTGTFVAGVGDQMRERFKRDTVVEALTAAVDTGLSVHCSEEELKSIFMEIVEQKYHGQAGGEADGTPVD</sequence>
<dbReference type="CDD" id="cd07377">
    <property type="entry name" value="WHTH_GntR"/>
    <property type="match status" value="1"/>
</dbReference>
<evidence type="ECO:0000256" key="3">
    <source>
        <dbReference type="ARBA" id="ARBA00023163"/>
    </source>
</evidence>
<feature type="domain" description="HTH gntR-type" evidence="4">
    <location>
        <begin position="13"/>
        <end position="81"/>
    </location>
</feature>
<dbReference type="SMART" id="SM00345">
    <property type="entry name" value="HTH_GNTR"/>
    <property type="match status" value="1"/>
</dbReference>
<dbReference type="Proteomes" id="UP000192940">
    <property type="component" value="Chromosome I"/>
</dbReference>
<dbReference type="STRING" id="1313296.SAMN05661091_5311"/>
<dbReference type="AlphaFoldDB" id="A0A1X7HRW9"/>
<dbReference type="GO" id="GO:0003677">
    <property type="term" value="F:DNA binding"/>
    <property type="evidence" value="ECO:0007669"/>
    <property type="project" value="UniProtKB-KW"/>
</dbReference>
<keyword evidence="1" id="KW-0805">Transcription regulation</keyword>
<dbReference type="RefSeq" id="WP_208915941.1">
    <property type="nucleotide sequence ID" value="NZ_LT840184.1"/>
</dbReference>
<evidence type="ECO:0000313" key="6">
    <source>
        <dbReference type="Proteomes" id="UP000192940"/>
    </source>
</evidence>
<dbReference type="Pfam" id="PF00392">
    <property type="entry name" value="GntR"/>
    <property type="match status" value="1"/>
</dbReference>
<dbReference type="GO" id="GO:0003700">
    <property type="term" value="F:DNA-binding transcription factor activity"/>
    <property type="evidence" value="ECO:0007669"/>
    <property type="project" value="InterPro"/>
</dbReference>
<keyword evidence="6" id="KW-1185">Reference proteome</keyword>
<dbReference type="InterPro" id="IPR036388">
    <property type="entry name" value="WH-like_DNA-bd_sf"/>
</dbReference>
<dbReference type="Gene3D" id="1.10.10.10">
    <property type="entry name" value="Winged helix-like DNA-binding domain superfamily/Winged helix DNA-binding domain"/>
    <property type="match status" value="1"/>
</dbReference>
<accession>A0A1X7HRW9</accession>